<dbReference type="InterPro" id="IPR050678">
    <property type="entry name" value="DNA_Partitioning_ATPase"/>
</dbReference>
<evidence type="ECO:0000313" key="4">
    <source>
        <dbReference type="EMBL" id="TYT26784.1"/>
    </source>
</evidence>
<evidence type="ECO:0000313" key="5">
    <source>
        <dbReference type="Proteomes" id="UP000324973"/>
    </source>
</evidence>
<dbReference type="PANTHER" id="PTHR13696">
    <property type="entry name" value="P-LOOP CONTAINING NUCLEOSIDE TRIPHOSPHATE HYDROLASE"/>
    <property type="match status" value="1"/>
</dbReference>
<dbReference type="Pfam" id="PF13614">
    <property type="entry name" value="AAA_31"/>
    <property type="match status" value="1"/>
</dbReference>
<comment type="caution">
    <text evidence="4">The sequence shown here is derived from an EMBL/GenBank/DDBJ whole genome shotgun (WGS) entry which is preliminary data.</text>
</comment>
<evidence type="ECO:0000256" key="2">
    <source>
        <dbReference type="SAM" id="MobiDB-lite"/>
    </source>
</evidence>
<evidence type="ECO:0000256" key="1">
    <source>
        <dbReference type="ARBA" id="ARBA00060876"/>
    </source>
</evidence>
<proteinExistence type="predicted"/>
<feature type="domain" description="AAA" evidence="3">
    <location>
        <begin position="3"/>
        <end position="177"/>
    </location>
</feature>
<name>A0A5D4XRT7_9GAMM</name>
<dbReference type="EMBL" id="VTFT01000001">
    <property type="protein sequence ID" value="TYT26784.1"/>
    <property type="molecule type" value="Genomic_DNA"/>
</dbReference>
<dbReference type="InterPro" id="IPR027417">
    <property type="entry name" value="P-loop_NTPase"/>
</dbReference>
<comment type="similarity">
    <text evidence="1">To B.subtilis soj.</text>
</comment>
<dbReference type="RefSeq" id="WP_149103337.1">
    <property type="nucleotide sequence ID" value="NZ_VTFT01000001.1"/>
</dbReference>
<gene>
    <name evidence="4" type="ORF">FZO89_11220</name>
</gene>
<dbReference type="SUPFAM" id="SSF52540">
    <property type="entry name" value="P-loop containing nucleoside triphosphate hydrolases"/>
    <property type="match status" value="1"/>
</dbReference>
<sequence>MARIIAIANQKGGVGKTTTAVNLAAALAATPKRVLLIDLDAQGNATMGSGIDKRDLHASTCDVLLEEVHAEDAIMETAEGYDLLPGNTDLTAAEIELMDEEGREQRLKRALDPLRPRYDFIIVDCPPALSLLTLNALTASDSVLVPMQCEYYALEGLTALLQTIDALKERLNPQLEIEGVLRTMFDVRNNLANAVSAELVQHFGDKVFRTIVPRNVRLAEAPSHGQSIIGYDRGSRGGIAYLGLAGEVLRRQRERNEQAGAGAATDPQKKDDTLTETPA</sequence>
<feature type="region of interest" description="Disordered" evidence="2">
    <location>
        <begin position="253"/>
        <end position="279"/>
    </location>
</feature>
<keyword evidence="5" id="KW-1185">Reference proteome</keyword>
<dbReference type="CDD" id="cd02042">
    <property type="entry name" value="ParAB_family"/>
    <property type="match status" value="1"/>
</dbReference>
<reference evidence="4 5" key="1">
    <citation type="submission" date="2019-08" db="EMBL/GenBank/DDBJ databases">
        <title>Luteimonas viscosus sp. nov., isolated from soil of a sunflower field.</title>
        <authorList>
            <person name="Jianli Z."/>
            <person name="Ying Z."/>
        </authorList>
    </citation>
    <scope>NUCLEOTIDE SEQUENCE [LARGE SCALE GENOMIC DNA]</scope>
    <source>
        <strain evidence="4 5">XBU10</strain>
    </source>
</reference>
<dbReference type="OrthoDB" id="9815116at2"/>
<evidence type="ECO:0000259" key="3">
    <source>
        <dbReference type="Pfam" id="PF13614"/>
    </source>
</evidence>
<dbReference type="Gene3D" id="3.40.50.300">
    <property type="entry name" value="P-loop containing nucleotide triphosphate hydrolases"/>
    <property type="match status" value="1"/>
</dbReference>
<accession>A0A5D4XRT7</accession>
<dbReference type="Proteomes" id="UP000324973">
    <property type="component" value="Unassembled WGS sequence"/>
</dbReference>
<dbReference type="PANTHER" id="PTHR13696:SF52">
    <property type="entry name" value="PARA FAMILY PROTEIN CT_582"/>
    <property type="match status" value="1"/>
</dbReference>
<dbReference type="AlphaFoldDB" id="A0A5D4XRT7"/>
<dbReference type="FunFam" id="3.40.50.300:FF:000285">
    <property type="entry name" value="Sporulation initiation inhibitor Soj"/>
    <property type="match status" value="1"/>
</dbReference>
<organism evidence="4 5">
    <name type="scientific">Luteimonas viscosa</name>
    <dbReference type="NCBI Taxonomy" id="1132694"/>
    <lineage>
        <taxon>Bacteria</taxon>
        <taxon>Pseudomonadati</taxon>
        <taxon>Pseudomonadota</taxon>
        <taxon>Gammaproteobacteria</taxon>
        <taxon>Lysobacterales</taxon>
        <taxon>Lysobacteraceae</taxon>
        <taxon>Luteimonas</taxon>
    </lineage>
</organism>
<protein>
    <submittedName>
        <fullName evidence="4">ParA family protein</fullName>
    </submittedName>
</protein>
<dbReference type="InterPro" id="IPR025669">
    <property type="entry name" value="AAA_dom"/>
</dbReference>